<dbReference type="OrthoDB" id="4188028at2759"/>
<keyword evidence="3" id="KW-1185">Reference proteome</keyword>
<feature type="compositionally biased region" description="Basic and acidic residues" evidence="1">
    <location>
        <begin position="311"/>
        <end position="325"/>
    </location>
</feature>
<evidence type="ECO:0000256" key="1">
    <source>
        <dbReference type="SAM" id="MobiDB-lite"/>
    </source>
</evidence>
<feature type="region of interest" description="Disordered" evidence="1">
    <location>
        <begin position="942"/>
        <end position="998"/>
    </location>
</feature>
<proteinExistence type="predicted"/>
<dbReference type="STRING" id="77044.A0A1W2TH45"/>
<gene>
    <name evidence="2" type="ORF">SAMD00023353_2601030</name>
</gene>
<feature type="compositionally biased region" description="Basic and acidic residues" evidence="1">
    <location>
        <begin position="365"/>
        <end position="376"/>
    </location>
</feature>
<dbReference type="EMBL" id="DF977471">
    <property type="protein sequence ID" value="GAP87451.1"/>
    <property type="molecule type" value="Genomic_DNA"/>
</dbReference>
<evidence type="ECO:0000313" key="2">
    <source>
        <dbReference type="EMBL" id="GAP87451.1"/>
    </source>
</evidence>
<feature type="region of interest" description="Disordered" evidence="1">
    <location>
        <begin position="741"/>
        <end position="769"/>
    </location>
</feature>
<feature type="compositionally biased region" description="Low complexity" evidence="1">
    <location>
        <begin position="15"/>
        <end position="29"/>
    </location>
</feature>
<feature type="compositionally biased region" description="Basic residues" evidence="1">
    <location>
        <begin position="43"/>
        <end position="53"/>
    </location>
</feature>
<dbReference type="OMA" id="HRAWSNK"/>
<feature type="compositionally biased region" description="Polar residues" evidence="1">
    <location>
        <begin position="981"/>
        <end position="998"/>
    </location>
</feature>
<protein>
    <submittedName>
        <fullName evidence="2">Uncharacterized protein</fullName>
    </submittedName>
</protein>
<evidence type="ECO:0000313" key="3">
    <source>
        <dbReference type="Proteomes" id="UP000054516"/>
    </source>
</evidence>
<feature type="compositionally biased region" description="Low complexity" evidence="1">
    <location>
        <begin position="862"/>
        <end position="877"/>
    </location>
</feature>
<reference evidence="2" key="1">
    <citation type="submission" date="2016-03" db="EMBL/GenBank/DDBJ databases">
        <title>Draft genome sequence of Rosellinia necatrix.</title>
        <authorList>
            <person name="Kanematsu S."/>
        </authorList>
    </citation>
    <scope>NUCLEOTIDE SEQUENCE [LARGE SCALE GENOMIC DNA]</scope>
    <source>
        <strain evidence="2">W97</strain>
    </source>
</reference>
<organism evidence="2">
    <name type="scientific">Rosellinia necatrix</name>
    <name type="common">White root-rot fungus</name>
    <dbReference type="NCBI Taxonomy" id="77044"/>
    <lineage>
        <taxon>Eukaryota</taxon>
        <taxon>Fungi</taxon>
        <taxon>Dikarya</taxon>
        <taxon>Ascomycota</taxon>
        <taxon>Pezizomycotina</taxon>
        <taxon>Sordariomycetes</taxon>
        <taxon>Xylariomycetidae</taxon>
        <taxon>Xylariales</taxon>
        <taxon>Xylariaceae</taxon>
        <taxon>Rosellinia</taxon>
    </lineage>
</organism>
<feature type="compositionally biased region" description="Basic and acidic residues" evidence="1">
    <location>
        <begin position="971"/>
        <end position="980"/>
    </location>
</feature>
<accession>A0A1W2TH45</accession>
<dbReference type="AlphaFoldDB" id="A0A1W2TH45"/>
<feature type="region of interest" description="Disordered" evidence="1">
    <location>
        <begin position="563"/>
        <end position="582"/>
    </location>
</feature>
<feature type="region of interest" description="Disordered" evidence="1">
    <location>
        <begin position="1"/>
        <end position="62"/>
    </location>
</feature>
<sequence>MDGVHIARSLGSSPAKGKAGNLKKAAGRGASKKARKNGGIVKKSGRPKGRGRNKTYEDPRAQAAYDRQKALRDLYLEVASAIKPVLEDLADTNVKKLVEHPTAYKEVPEYHTVQRELDERLAEAIRTADREFNTRAAIATREYQLNTAVTEKKFHEGYDHAAQEFYDASLKRTILLAELQQERVGVDLPDTTYNFVEQPDEVIAEQATWVLFRNGVKVPYPYLLEENRKAAVTKVQTTKGKPPTKRKAEDQPDGQPDSKKSAGTSGSTKQDNGDETSTPQPRHIKGLLSAETEPDGEPGSNAASPSPSPESDPKTDISCGRRDLPDLPNGASEPDKWGVRTVMRRGPRANNRLILPPLTFDDDDIGFRDSTNDSSKRATRGTRGRFLDSPNSRNLHIDRTIVTYDCLDYEDNALDPKLVQRHTLHPKYGLFLPESRNESEPPKDPVSGSNPIAVITPNGATLHASRSVRGYNMDATLREDAKKDRLSLLLTEWCEQTGIEADEITTEEIRERKRRRCVAALPPAVSEETGENLEEAGTDTGDAGVDEAIAKENTSRLLNAASYLEQDRPNHPTSSQRLSRPYDAVRDVFTNAEPTPPPPMPPMEIDTFGLSFLADVSEHVSLQREAHYDPPLDHRLEPPVEYRPDYQLEHHPHMQYEYRHEYMPDHRPSHHLEHRLDQPELSLMGDSMIDPRLLGHPNPAPPPSAFLQTALNPPPTLAHIAPAPSQGIEPPVQASVGRIPFTSQGSGKASPVLPPLRPSRREKGMDPTHPPSLIQQAPDFGPPLGMIQSNSGSFFPPAPSRPYHQGYTLLEQNPVMGMPFSMSGGGMASQPSPHMGLSHRHSYQPPSPTMSSHGQIVTMPLHMPHGSSVSPPGSSMGLRSPTGPPGSRHRASISSGSNGPGNGKYRKIAAAPIPHNRPWPANGGAELRLAHYDHKEAIKDYRANEPPPRTGPTTIRGWNVNNVSKGRKGLKKEDSEEKDSPSMTTFINKWNPSEKTIG</sequence>
<feature type="compositionally biased region" description="Basic and acidic residues" evidence="1">
    <location>
        <begin position="246"/>
        <end position="260"/>
    </location>
</feature>
<feature type="region of interest" description="Disordered" evidence="1">
    <location>
        <begin position="824"/>
        <end position="907"/>
    </location>
</feature>
<feature type="region of interest" description="Disordered" evidence="1">
    <location>
        <begin position="359"/>
        <end position="387"/>
    </location>
</feature>
<feature type="region of interest" description="Disordered" evidence="1">
    <location>
        <begin position="232"/>
        <end position="338"/>
    </location>
</feature>
<dbReference type="Proteomes" id="UP000054516">
    <property type="component" value="Unassembled WGS sequence"/>
</dbReference>
<name>A0A1W2TH45_ROSNE</name>